<dbReference type="InterPro" id="IPR001173">
    <property type="entry name" value="Glyco_trans_2-like"/>
</dbReference>
<evidence type="ECO:0000259" key="1">
    <source>
        <dbReference type="Pfam" id="PF00535"/>
    </source>
</evidence>
<dbReference type="Gene3D" id="3.90.550.10">
    <property type="entry name" value="Spore Coat Polysaccharide Biosynthesis Protein SpsA, Chain A"/>
    <property type="match status" value="1"/>
</dbReference>
<feature type="domain" description="Glycosyltransferase 2-like" evidence="1">
    <location>
        <begin position="7"/>
        <end position="125"/>
    </location>
</feature>
<feature type="non-terminal residue" evidence="2">
    <location>
        <position position="130"/>
    </location>
</feature>
<comment type="caution">
    <text evidence="2">The sequence shown here is derived from an EMBL/GenBank/DDBJ whole genome shotgun (WGS) entry which is preliminary data.</text>
</comment>
<protein>
    <submittedName>
        <fullName evidence="2">Glycosyltransferase family 2 protein</fullName>
    </submittedName>
</protein>
<sequence>MSVPEISIVVPVYRTDPKLFEQCLDSLTRQGLSAGEWELIIVFDGPQDAALFDVCERFGHEHGNNVTQIMSDTRGVSAARNAGMDRASGKWLAFLDSDDSLPDSALSLMMRYADDHTCDIVMGDHTSVLG</sequence>
<keyword evidence="3" id="KW-1185">Reference proteome</keyword>
<accession>A0ABR8VEI7</accession>
<organism evidence="2 3">
    <name type="scientific">Phocaeicola faecium</name>
    <dbReference type="NCBI Taxonomy" id="2762213"/>
    <lineage>
        <taxon>Bacteria</taxon>
        <taxon>Pseudomonadati</taxon>
        <taxon>Bacteroidota</taxon>
        <taxon>Bacteroidia</taxon>
        <taxon>Bacteroidales</taxon>
        <taxon>Bacteroidaceae</taxon>
        <taxon>Phocaeicola</taxon>
    </lineage>
</organism>
<gene>
    <name evidence="2" type="ORF">H9626_13435</name>
</gene>
<proteinExistence type="predicted"/>
<dbReference type="EMBL" id="JACSPQ010000030">
    <property type="protein sequence ID" value="MBD8003192.1"/>
    <property type="molecule type" value="Genomic_DNA"/>
</dbReference>
<dbReference type="SUPFAM" id="SSF53448">
    <property type="entry name" value="Nucleotide-diphospho-sugar transferases"/>
    <property type="match status" value="1"/>
</dbReference>
<dbReference type="PANTHER" id="PTHR22916:SF3">
    <property type="entry name" value="UDP-GLCNAC:BETAGAL BETA-1,3-N-ACETYLGLUCOSAMINYLTRANSFERASE-LIKE PROTEIN 1"/>
    <property type="match status" value="1"/>
</dbReference>
<evidence type="ECO:0000313" key="3">
    <source>
        <dbReference type="Proteomes" id="UP000616346"/>
    </source>
</evidence>
<evidence type="ECO:0000313" key="2">
    <source>
        <dbReference type="EMBL" id="MBD8003192.1"/>
    </source>
</evidence>
<dbReference type="InterPro" id="IPR029044">
    <property type="entry name" value="Nucleotide-diphossugar_trans"/>
</dbReference>
<dbReference type="PANTHER" id="PTHR22916">
    <property type="entry name" value="GLYCOSYLTRANSFERASE"/>
    <property type="match status" value="1"/>
</dbReference>
<reference evidence="2 3" key="1">
    <citation type="submission" date="2020-08" db="EMBL/GenBank/DDBJ databases">
        <title>A Genomic Blueprint of the Chicken Gut Microbiome.</title>
        <authorList>
            <person name="Gilroy R."/>
            <person name="Ravi A."/>
            <person name="Getino M."/>
            <person name="Pursley I."/>
            <person name="Horton D.L."/>
            <person name="Alikhan N.-F."/>
            <person name="Baker D."/>
            <person name="Gharbi K."/>
            <person name="Hall N."/>
            <person name="Watson M."/>
            <person name="Adriaenssens E.M."/>
            <person name="Foster-Nyarko E."/>
            <person name="Jarju S."/>
            <person name="Secka A."/>
            <person name="Antonio M."/>
            <person name="Oren A."/>
            <person name="Chaudhuri R."/>
            <person name="La Ragione R.M."/>
            <person name="Hildebrand F."/>
            <person name="Pallen M.J."/>
        </authorList>
    </citation>
    <scope>NUCLEOTIDE SEQUENCE [LARGE SCALE GENOMIC DNA]</scope>
    <source>
        <strain evidence="2 3">Sa1YUN3</strain>
    </source>
</reference>
<dbReference type="Proteomes" id="UP000616346">
    <property type="component" value="Unassembled WGS sequence"/>
</dbReference>
<dbReference type="CDD" id="cd00761">
    <property type="entry name" value="Glyco_tranf_GTA_type"/>
    <property type="match status" value="1"/>
</dbReference>
<dbReference type="Pfam" id="PF00535">
    <property type="entry name" value="Glycos_transf_2"/>
    <property type="match status" value="1"/>
</dbReference>
<name>A0ABR8VEI7_9BACT</name>